<feature type="repeat" description="ANK" evidence="17">
    <location>
        <begin position="110"/>
        <end position="142"/>
    </location>
</feature>
<keyword evidence="10" id="KW-0206">Cytoskeleton</keyword>
<dbReference type="InterPro" id="IPR002110">
    <property type="entry name" value="Ankyrin_rpt"/>
</dbReference>
<dbReference type="GO" id="GO:0014731">
    <property type="term" value="C:spectrin-associated cytoskeleton"/>
    <property type="evidence" value="ECO:0007669"/>
    <property type="project" value="UniProtKB-ARBA"/>
</dbReference>
<dbReference type="InterPro" id="IPR011029">
    <property type="entry name" value="DEATH-like_dom_sf"/>
</dbReference>
<feature type="repeat" description="ANK" evidence="17">
    <location>
        <begin position="601"/>
        <end position="627"/>
    </location>
</feature>
<dbReference type="Pfam" id="PF12796">
    <property type="entry name" value="Ank_2"/>
    <property type="match status" value="5"/>
</dbReference>
<comment type="function">
    <text evidence="13">Component of the ankyrin-1 complex, a multiprotein complex involved in the stability and shape of the erythrocyte membrane. Attaches integral membrane proteins to cytoskeletal elements; binds to the erythrocyte membrane protein band 4.2, to Na-K ATPase, to the lymphocyte membrane protein GP85, and to the cytoskeletal proteins fodrin, tubulin, vimentin and desmin. Erythrocyte ankyrins also link spectrin (beta chain) to the cytoplasmic domain of the erythrocytes anion exchange protein; they retain most or all of these binding functions.</text>
</comment>
<feature type="repeat" description="ANK" evidence="17">
    <location>
        <begin position="370"/>
        <end position="402"/>
    </location>
</feature>
<reference evidence="21" key="3">
    <citation type="submission" date="2025-09" db="UniProtKB">
        <authorList>
            <consortium name="Ensembl"/>
        </authorList>
    </citation>
    <scope>IDENTIFICATION</scope>
</reference>
<feature type="compositionally biased region" description="Polar residues" evidence="18">
    <location>
        <begin position="890"/>
        <end position="904"/>
    </location>
</feature>
<keyword evidence="4" id="KW-0963">Cytoplasm</keyword>
<dbReference type="PANTHER" id="PTHR24123:SF71">
    <property type="entry name" value="ANKYRIN 1, ERYTHROCYTIC A ISOFORM X1"/>
    <property type="match status" value="1"/>
</dbReference>
<dbReference type="SMART" id="SM00005">
    <property type="entry name" value="DEATH"/>
    <property type="match status" value="1"/>
</dbReference>
<evidence type="ECO:0000256" key="15">
    <source>
        <dbReference type="ARBA" id="ARBA00069479"/>
    </source>
</evidence>
<evidence type="ECO:0000313" key="22">
    <source>
        <dbReference type="Proteomes" id="UP000694556"/>
    </source>
</evidence>
<dbReference type="InterPro" id="IPR000906">
    <property type="entry name" value="ZU5_dom"/>
</dbReference>
<keyword evidence="7" id="KW-0703">Sarcoplasmic reticulum</keyword>
<keyword evidence="22" id="KW-1185">Reference proteome</keyword>
<feature type="repeat" description="ANK" evidence="17">
    <location>
        <begin position="634"/>
        <end position="666"/>
    </location>
</feature>
<evidence type="ECO:0000256" key="8">
    <source>
        <dbReference type="ARBA" id="ARBA00023043"/>
    </source>
</evidence>
<feature type="repeat" description="ANK" evidence="17">
    <location>
        <begin position="667"/>
        <end position="699"/>
    </location>
</feature>
<evidence type="ECO:0000259" key="20">
    <source>
        <dbReference type="PROSITE" id="PS51145"/>
    </source>
</evidence>
<evidence type="ECO:0000256" key="6">
    <source>
        <dbReference type="ARBA" id="ARBA00022737"/>
    </source>
</evidence>
<feature type="repeat" description="ANK" evidence="17">
    <location>
        <begin position="469"/>
        <end position="501"/>
    </location>
</feature>
<reference evidence="21" key="1">
    <citation type="submission" date="2018-09" db="EMBL/GenBank/DDBJ databases">
        <title>Common duck and Muscovy duck high density SNP chip.</title>
        <authorList>
            <person name="Vignal A."/>
            <person name="Thebault N."/>
            <person name="Warren W.C."/>
        </authorList>
    </citation>
    <scope>NUCLEOTIDE SEQUENCE [LARGE SCALE GENOMIC DNA]</scope>
</reference>
<name>A0A8C3BMA7_CAIMO</name>
<dbReference type="Proteomes" id="UP000694556">
    <property type="component" value="Chromosome 23"/>
</dbReference>
<evidence type="ECO:0000256" key="14">
    <source>
        <dbReference type="ARBA" id="ARBA00061944"/>
    </source>
</evidence>
<dbReference type="InterPro" id="IPR040745">
    <property type="entry name" value="Ankyrin_UPA"/>
</dbReference>
<dbReference type="PANTHER" id="PTHR24123">
    <property type="entry name" value="ANKYRIN REPEAT-CONTAINING"/>
    <property type="match status" value="1"/>
</dbReference>
<feature type="compositionally biased region" description="Basic residues" evidence="18">
    <location>
        <begin position="30"/>
        <end position="42"/>
    </location>
</feature>
<dbReference type="SMART" id="SM00248">
    <property type="entry name" value="ANK"/>
    <property type="match status" value="21"/>
</dbReference>
<evidence type="ECO:0000256" key="9">
    <source>
        <dbReference type="ARBA" id="ARBA00023136"/>
    </source>
</evidence>
<dbReference type="FunFam" id="2.60.220.30:FF:000001">
    <property type="entry name" value="Ankyrin-3 isoform 2"/>
    <property type="match status" value="1"/>
</dbReference>
<feature type="repeat" description="ANK" evidence="17">
    <location>
        <begin position="502"/>
        <end position="534"/>
    </location>
</feature>
<evidence type="ECO:0000256" key="3">
    <source>
        <dbReference type="ARBA" id="ARBA00004370"/>
    </source>
</evidence>
<feature type="repeat" description="ANK" evidence="17">
    <location>
        <begin position="238"/>
        <end position="270"/>
    </location>
</feature>
<dbReference type="PROSITE" id="PS50297">
    <property type="entry name" value="ANK_REP_REGION"/>
    <property type="match status" value="19"/>
</dbReference>
<dbReference type="Gene3D" id="1.10.533.10">
    <property type="entry name" value="Death Domain, Fas"/>
    <property type="match status" value="1"/>
</dbReference>
<evidence type="ECO:0000256" key="2">
    <source>
        <dbReference type="ARBA" id="ARBA00004369"/>
    </source>
</evidence>
<evidence type="ECO:0000256" key="1">
    <source>
        <dbReference type="ARBA" id="ARBA00004245"/>
    </source>
</evidence>
<dbReference type="Pfam" id="PF00023">
    <property type="entry name" value="Ank"/>
    <property type="match status" value="2"/>
</dbReference>
<dbReference type="PROSITE" id="PS50088">
    <property type="entry name" value="ANK_REPEAT"/>
    <property type="match status" value="19"/>
</dbReference>
<feature type="repeat" description="ANK" evidence="17">
    <location>
        <begin position="77"/>
        <end position="98"/>
    </location>
</feature>
<dbReference type="SMART" id="SM00218">
    <property type="entry name" value="ZU5"/>
    <property type="match status" value="1"/>
</dbReference>
<dbReference type="Gene3D" id="2.60.40.2660">
    <property type="match status" value="1"/>
</dbReference>
<feature type="region of interest" description="Disordered" evidence="18">
    <location>
        <begin position="1"/>
        <end position="47"/>
    </location>
</feature>
<feature type="repeat" description="ANK" evidence="17">
    <location>
        <begin position="271"/>
        <end position="303"/>
    </location>
</feature>
<evidence type="ECO:0000259" key="19">
    <source>
        <dbReference type="PROSITE" id="PS50017"/>
    </source>
</evidence>
<dbReference type="FunFam" id="1.25.40.20:FF:000002">
    <property type="entry name" value="Ankyrin-2 isoform 2"/>
    <property type="match status" value="1"/>
</dbReference>
<dbReference type="Pfam" id="PF13857">
    <property type="entry name" value="Ank_5"/>
    <property type="match status" value="1"/>
</dbReference>
<keyword evidence="5" id="KW-0597">Phosphoprotein</keyword>
<keyword evidence="12" id="KW-0449">Lipoprotein</keyword>
<evidence type="ECO:0000256" key="17">
    <source>
        <dbReference type="PROSITE-ProRule" id="PRU00023"/>
    </source>
</evidence>
<feature type="repeat" description="ANK" evidence="17">
    <location>
        <begin position="535"/>
        <end position="567"/>
    </location>
</feature>
<dbReference type="PRINTS" id="PR01415">
    <property type="entry name" value="ANKYRIN"/>
</dbReference>
<dbReference type="SUPFAM" id="SSF48403">
    <property type="entry name" value="Ankyrin repeat"/>
    <property type="match status" value="2"/>
</dbReference>
<feature type="repeat" description="ANK" evidence="17">
    <location>
        <begin position="436"/>
        <end position="468"/>
    </location>
</feature>
<evidence type="ECO:0000256" key="18">
    <source>
        <dbReference type="SAM" id="MobiDB-lite"/>
    </source>
</evidence>
<comment type="subunit">
    <text evidence="14">Component of the ankyrin-1 complex in the erythrocyte, composed of ANK1, RHCE, RHAG, SLC4A1, EPB42, GYPA, GYPB and AQP1. Interacts with a number of integral membrane proteins and cytoskeletal proteins. Interacts (via N-terminus) with SPTB/spectrin (beta chain). Also interacts with TTN/titin. Isoform Mu17 interacts with OBSCN isoform 3/obscurin. Interacts with HIF1AN. Interacts (via ANK 1-5 repeats) with RHCE; this interaction mediates the primary membrane attachment site for ANK1. Interacts (via ANK 1-2 repeats) with AQP1 (via the N-terminal). Interacts (via ANK 1-13 repeats) with EPB42. Interacts directly with SLC4A1 (via the cytoplasmic domain); this interaction is mediated by the SLC4A1 Band 3-II and Band 3-III dimers.</text>
</comment>
<dbReference type="GO" id="GO:0071944">
    <property type="term" value="C:cell periphery"/>
    <property type="evidence" value="ECO:0007669"/>
    <property type="project" value="UniProtKB-ARBA"/>
</dbReference>
<dbReference type="FunFam" id="1.10.533.10:FF:000010">
    <property type="entry name" value="Ankyrin 1"/>
    <property type="match status" value="1"/>
</dbReference>
<evidence type="ECO:0000313" key="21">
    <source>
        <dbReference type="Ensembl" id="ENSCMMP00000006592.1"/>
    </source>
</evidence>
<keyword evidence="9" id="KW-0472">Membrane</keyword>
<feature type="repeat" description="ANK" evidence="17">
    <location>
        <begin position="143"/>
        <end position="175"/>
    </location>
</feature>
<dbReference type="GO" id="GO:0007165">
    <property type="term" value="P:signal transduction"/>
    <property type="evidence" value="ECO:0007669"/>
    <property type="project" value="InterPro"/>
</dbReference>
<organism evidence="21 22">
    <name type="scientific">Cairina moschata</name>
    <name type="common">Muscovy duck</name>
    <dbReference type="NCBI Taxonomy" id="8855"/>
    <lineage>
        <taxon>Eukaryota</taxon>
        <taxon>Metazoa</taxon>
        <taxon>Chordata</taxon>
        <taxon>Craniata</taxon>
        <taxon>Vertebrata</taxon>
        <taxon>Euteleostomi</taxon>
        <taxon>Archelosauria</taxon>
        <taxon>Archosauria</taxon>
        <taxon>Dinosauria</taxon>
        <taxon>Saurischia</taxon>
        <taxon>Theropoda</taxon>
        <taxon>Coelurosauria</taxon>
        <taxon>Aves</taxon>
        <taxon>Neognathae</taxon>
        <taxon>Galloanserae</taxon>
        <taxon>Anseriformes</taxon>
        <taxon>Anatidae</taxon>
        <taxon>Anatinae</taxon>
        <taxon>Cairina</taxon>
    </lineage>
</organism>
<evidence type="ECO:0000256" key="13">
    <source>
        <dbReference type="ARBA" id="ARBA00058177"/>
    </source>
</evidence>
<dbReference type="FunFam" id="1.25.40.20:FF:000001">
    <property type="entry name" value="Ankyrin-2 isoform 2"/>
    <property type="match status" value="1"/>
</dbReference>
<comment type="subcellular location">
    <subcellularLocation>
        <location evidence="1">Cytoplasm</location>
        <location evidence="1">Cytoskeleton</location>
    </subcellularLocation>
    <subcellularLocation>
        <location evidence="3">Membrane</location>
    </subcellularLocation>
    <subcellularLocation>
        <location evidence="2">Sarcoplasmic reticulum</location>
    </subcellularLocation>
</comment>
<dbReference type="Ensembl" id="ENSCMMT00000007316.1">
    <property type="protein sequence ID" value="ENSCMMP00000006592.1"/>
    <property type="gene ID" value="ENSCMMG00000004051.1"/>
</dbReference>
<dbReference type="Pfam" id="PF00531">
    <property type="entry name" value="Death"/>
    <property type="match status" value="1"/>
</dbReference>
<feature type="repeat" description="ANK" evidence="17">
    <location>
        <begin position="176"/>
        <end position="200"/>
    </location>
</feature>
<evidence type="ECO:0000256" key="5">
    <source>
        <dbReference type="ARBA" id="ARBA00022553"/>
    </source>
</evidence>
<evidence type="ECO:0000256" key="11">
    <source>
        <dbReference type="ARBA" id="ARBA00023278"/>
    </source>
</evidence>
<evidence type="ECO:0000256" key="7">
    <source>
        <dbReference type="ARBA" id="ARBA00022951"/>
    </source>
</evidence>
<proteinExistence type="predicted"/>
<dbReference type="Pfam" id="PF13637">
    <property type="entry name" value="Ank_4"/>
    <property type="match status" value="2"/>
</dbReference>
<evidence type="ECO:0000256" key="4">
    <source>
        <dbReference type="ARBA" id="ARBA00022490"/>
    </source>
</evidence>
<feature type="repeat" description="ANK" evidence="17">
    <location>
        <begin position="568"/>
        <end position="600"/>
    </location>
</feature>
<feature type="domain" description="ZU5" evidence="20">
    <location>
        <begin position="1070"/>
        <end position="1216"/>
    </location>
</feature>
<feature type="region of interest" description="Disordered" evidence="18">
    <location>
        <begin position="853"/>
        <end position="904"/>
    </location>
</feature>
<evidence type="ECO:0000256" key="10">
    <source>
        <dbReference type="ARBA" id="ARBA00023212"/>
    </source>
</evidence>
<sequence>MAQAAKQLKKIKDIEAQALQEQKEKEESNRKRRNRSRDRKKKADAATSFLRAARSGNLDKALDHLRNGVDINTCNQNGLNALHLASKEGHVKMVVELLHKEIVLETTTKKGNTALHIAALAGQQDVVRELVNYGANVNAQSQKGFTPLYMAAQENHLEVVKFLLENGANQNVATEDGFTPLAVALQQGHENVVAHLINYGTKGKVRLPALHIAARNDDTRTAAVLLQNDPNADVLSKTGFTPLHIAAHYENLSVAQLLLNRGASVNFTPQNGITPLHIASRRGNIIMVRLLLDRGAQIETRTKDELTPLHCAARNGHVRIAEILLDHGAPIQAKTKNGLSPIHMAAQGDHLDCVRLLLQYSAEIDDITLDHLTPLHVAAHCGHHRVAKLLVEKGAKPNSRALNGFTPLHIACKKNHIRVMELLLKTGASIDAVTESGLTPLHVAAFMGHLPIVKTLLQRGASPNVSNVKVETPLHMAARAGHTDVAKYLLQNKAKANAKAKDDQTPLHCAARIGHTGMVKLLLENNANPNLATTAGHTPLHITAREGHVDTALALLEKGASQTCMTKKGFTPLHVAAKYGKVDVAELLLARDAHPNAAGKNGLTPLHVAVHHNNLEIVKLLLPKGSSPHSSAWSGLTPLHLVAQEGHVPVADVLVKHRVTVDATTRMGYTPLHVASHYGNIKLVKFLLQHQADVNAKTKLGYTPLHQAAQQGHTDVVTLLLKHGASPNEISTNGTTPLAIAKRLGYISVTDVLKIVTEETDILPVSDKYRMSFPETVDEILDVSEDEGTAHVTVMEEELIAPKPRTPEPRDQEGKREMLELVTRMTLEQMEESAAVPQVPCIPPETVVTRAEEPEQLGPVETKAEQVSLLPAPSVSPQEPSKEFDEDSLIPSSPATETSDNISPVASPVHTGFLVSFMVDARGGSMRGSRHHGLRVVIPPRACAAPTRITCRLVKPQKLPAPPNLAEEEGLASRIIALGPAGAQFLSPVIVEIPHFASYGRGDRELVVLRNENGSVWKEHRNLYEESYMDQLLNGMDEELESLEELEKKRVCRIVTTDFPLYFVVMSRICQVCDMIGPEGGCLRSTLVPMVQATFPDAAVTKEVRLALQAQPVPDELVTKLLGNQATFSPIVTVEPRRRKFHRPIGLRIPLPPSWKDNPRDSGEGDTTSLRLLCSVIGGTAQAQWEDITGTTKLVYEKECANFTTNVSARFWLADCPRTAEAVHFATMLYKELTAVPYMAKFVVFAKMNDAREGRLRCYCMTDDKVDKTLEQHENFTEVARSRDIEVVEGMPLHVELSGNLVPVKKTTQPRTFLFQSFRENRLVISIKVRDSSREASGSLSFLRKAMKYEDLQHVLCHLNISIPPCTKGSSSEERRKTLTPLSLRERYSILSESSFGSLSSTDHADQKMVDIAEQLGLSWAELARELQFGVDDINRIRVENPNSLLEQSIALLNLWVSREGKSVKMESLYTALRNIDRSEIVSTLEGSGRQSRSLKGSWRYTDRDYSLSPSQMNGYASLQDELLSPASLHYTLPSPLRADQYWNEVAIMDAIPMAATEQDALMEMSDMQVWSSGLTPSLVTAEDSSLECSKAEDSDATSEGRFLGQLLTDTHGPDHMGSMDLVEDDTVDSDAMNGLIELLDQEEGQRPEEKMPAGDCQLGTGEQDPESEVSFVSVQQKVQARITASPTISHIVEKSADRLRDWNAEGSFISCLQDLTAGSWQEGVTRRLRPTYTVAAGAQGQEQEQVLAPAVELMRVSSAEDSDWQPQHPTGGWLEEVDSHFFRQGNEVLHLPGEQVTEEQFTDEQGNIVTKKIIRKVVRQLGPSDTDDRQEHEELIVEGSLQEPQDLEAKADHFMKYSILHRDGLGAKDLTSTPNH</sequence>
<feature type="repeat" description="ANK" evidence="17">
    <location>
        <begin position="700"/>
        <end position="732"/>
    </location>
</feature>
<feature type="domain" description="ZU5" evidence="20">
    <location>
        <begin position="913"/>
        <end position="1068"/>
    </location>
</feature>
<dbReference type="GO" id="GO:0016020">
    <property type="term" value="C:membrane"/>
    <property type="evidence" value="ECO:0007669"/>
    <property type="project" value="UniProtKB-SubCell"/>
</dbReference>
<evidence type="ECO:0000256" key="16">
    <source>
        <dbReference type="ARBA" id="ARBA00083208"/>
    </source>
</evidence>
<reference evidence="21" key="2">
    <citation type="submission" date="2025-08" db="UniProtKB">
        <authorList>
            <consortium name="Ensembl"/>
        </authorList>
    </citation>
    <scope>IDENTIFICATION</scope>
</reference>
<keyword evidence="6" id="KW-0677">Repeat</keyword>
<feature type="repeat" description="ANK" evidence="17">
    <location>
        <begin position="337"/>
        <end position="369"/>
    </location>
</feature>
<feature type="domain" description="Death" evidence="19">
    <location>
        <begin position="1405"/>
        <end position="1489"/>
    </location>
</feature>
<dbReference type="InterPro" id="IPR000488">
    <property type="entry name" value="Death_dom"/>
</dbReference>
<accession>A0A8C3BMA7</accession>
<dbReference type="Gene3D" id="2.60.220.30">
    <property type="match status" value="2"/>
</dbReference>
<dbReference type="InterPro" id="IPR051165">
    <property type="entry name" value="Multifunctional_ANK_Repeat"/>
</dbReference>
<protein>
    <recommendedName>
        <fullName evidence="15">Ankyrin-1</fullName>
    </recommendedName>
    <alternativeName>
        <fullName evidence="16">Erythrocyte ankyrin</fullName>
    </alternativeName>
</protein>
<evidence type="ECO:0000256" key="12">
    <source>
        <dbReference type="ARBA" id="ARBA00023288"/>
    </source>
</evidence>
<keyword evidence="11" id="KW-0379">Hydroxylation</keyword>
<dbReference type="InterPro" id="IPR036770">
    <property type="entry name" value="Ankyrin_rpt-contain_sf"/>
</dbReference>
<dbReference type="SUPFAM" id="SSF47986">
    <property type="entry name" value="DEATH domain"/>
    <property type="match status" value="1"/>
</dbReference>
<dbReference type="PROSITE" id="PS51145">
    <property type="entry name" value="ZU5"/>
    <property type="match status" value="2"/>
</dbReference>
<dbReference type="GO" id="GO:0016529">
    <property type="term" value="C:sarcoplasmic reticulum"/>
    <property type="evidence" value="ECO:0007669"/>
    <property type="project" value="UniProtKB-SubCell"/>
</dbReference>
<feature type="compositionally biased region" description="Basic and acidic residues" evidence="18">
    <location>
        <begin position="10"/>
        <end position="29"/>
    </location>
</feature>
<feature type="repeat" description="ANK" evidence="17">
    <location>
        <begin position="403"/>
        <end position="435"/>
    </location>
</feature>
<feature type="repeat" description="ANK" evidence="17">
    <location>
        <begin position="304"/>
        <end position="336"/>
    </location>
</feature>
<dbReference type="FunFam" id="2.60.40.2660:FF:000002">
    <property type="entry name" value="Ankyrin-1 isoform B"/>
    <property type="match status" value="1"/>
</dbReference>
<keyword evidence="8 17" id="KW-0040">ANK repeat</keyword>
<dbReference type="PROSITE" id="PS50017">
    <property type="entry name" value="DEATH_DOMAIN"/>
    <property type="match status" value="1"/>
</dbReference>
<dbReference type="Gene3D" id="1.25.40.20">
    <property type="entry name" value="Ankyrin repeat-containing domain"/>
    <property type="match status" value="7"/>
</dbReference>
<dbReference type="Pfam" id="PF00791">
    <property type="entry name" value="ZU5"/>
    <property type="match status" value="1"/>
</dbReference>
<dbReference type="FunFam" id="2.60.220.30:FF:000002">
    <property type="entry name" value="Ankyrin-3 isoform 2"/>
    <property type="match status" value="1"/>
</dbReference>
<dbReference type="Pfam" id="PF17809">
    <property type="entry name" value="UPA_2"/>
    <property type="match status" value="1"/>
</dbReference>